<sequence>LQRTIRTEAIFPDSLCLTALLPIVEGKWIPYFPTTLLQQQLLSDLLPYHQDRQEHEPTSSARKDTTLASLPNSTPAPKLLVVPRGRHPPIIVSSTEQASHRSEERKGPPLKKKGGTRTVASGGIHVWHMPALTEIFGDDS</sequence>
<feature type="compositionally biased region" description="Polar residues" evidence="1">
    <location>
        <begin position="66"/>
        <end position="75"/>
    </location>
</feature>
<accession>A0ABS8UI77</accession>
<feature type="compositionally biased region" description="Basic and acidic residues" evidence="1">
    <location>
        <begin position="98"/>
        <end position="107"/>
    </location>
</feature>
<proteinExistence type="predicted"/>
<evidence type="ECO:0000313" key="3">
    <source>
        <dbReference type="Proteomes" id="UP000823775"/>
    </source>
</evidence>
<dbReference type="SUPFAM" id="SSF51649">
    <property type="entry name" value="RuBisCo, C-terminal domain"/>
    <property type="match status" value="1"/>
</dbReference>
<organism evidence="2 3">
    <name type="scientific">Datura stramonium</name>
    <name type="common">Jimsonweed</name>
    <name type="synonym">Common thornapple</name>
    <dbReference type="NCBI Taxonomy" id="4076"/>
    <lineage>
        <taxon>Eukaryota</taxon>
        <taxon>Viridiplantae</taxon>
        <taxon>Streptophyta</taxon>
        <taxon>Embryophyta</taxon>
        <taxon>Tracheophyta</taxon>
        <taxon>Spermatophyta</taxon>
        <taxon>Magnoliopsida</taxon>
        <taxon>eudicotyledons</taxon>
        <taxon>Gunneridae</taxon>
        <taxon>Pentapetalae</taxon>
        <taxon>asterids</taxon>
        <taxon>lamiids</taxon>
        <taxon>Solanales</taxon>
        <taxon>Solanaceae</taxon>
        <taxon>Solanoideae</taxon>
        <taxon>Datureae</taxon>
        <taxon>Datura</taxon>
    </lineage>
</organism>
<gene>
    <name evidence="2" type="ORF">HAX54_016036</name>
</gene>
<evidence type="ECO:0000256" key="1">
    <source>
        <dbReference type="SAM" id="MobiDB-lite"/>
    </source>
</evidence>
<comment type="caution">
    <text evidence="2">The sequence shown here is derived from an EMBL/GenBank/DDBJ whole genome shotgun (WGS) entry which is preliminary data.</text>
</comment>
<dbReference type="EMBL" id="JACEIK010002031">
    <property type="protein sequence ID" value="MCD9558592.1"/>
    <property type="molecule type" value="Genomic_DNA"/>
</dbReference>
<evidence type="ECO:0000313" key="2">
    <source>
        <dbReference type="EMBL" id="MCD9558592.1"/>
    </source>
</evidence>
<dbReference type="InterPro" id="IPR036376">
    <property type="entry name" value="RuBisCO_lsu_C_sf"/>
</dbReference>
<name>A0ABS8UI77_DATST</name>
<feature type="non-terminal residue" evidence="2">
    <location>
        <position position="140"/>
    </location>
</feature>
<reference evidence="2 3" key="1">
    <citation type="journal article" date="2021" name="BMC Genomics">
        <title>Datura genome reveals duplications of psychoactive alkaloid biosynthetic genes and high mutation rate following tissue culture.</title>
        <authorList>
            <person name="Rajewski A."/>
            <person name="Carter-House D."/>
            <person name="Stajich J."/>
            <person name="Litt A."/>
        </authorList>
    </citation>
    <scope>NUCLEOTIDE SEQUENCE [LARGE SCALE GENOMIC DNA]</scope>
    <source>
        <strain evidence="2">AR-01</strain>
    </source>
</reference>
<feature type="non-terminal residue" evidence="2">
    <location>
        <position position="1"/>
    </location>
</feature>
<feature type="region of interest" description="Disordered" evidence="1">
    <location>
        <begin position="48"/>
        <end position="122"/>
    </location>
</feature>
<dbReference type="Proteomes" id="UP000823775">
    <property type="component" value="Unassembled WGS sequence"/>
</dbReference>
<keyword evidence="3" id="KW-1185">Reference proteome</keyword>
<feature type="compositionally biased region" description="Basic and acidic residues" evidence="1">
    <location>
        <begin position="49"/>
        <end position="65"/>
    </location>
</feature>
<protein>
    <submittedName>
        <fullName evidence="2">Uncharacterized protein</fullName>
    </submittedName>
</protein>